<sequence>MKRLRQRARWPRRRSPEARDKGAISVLVAISAASLVVLVGVVLDFGGRLRAIENADARAQEAARFAGQQLDEKALRDGLGYRLVQATARDAALSYLQRLGLHGSVNFPDPQTVTVTVDTEYRTALLGAVRITTLSVHGHGKATLLHGVTEAENG</sequence>
<evidence type="ECO:0000313" key="3">
    <source>
        <dbReference type="Proteomes" id="UP001501752"/>
    </source>
</evidence>
<evidence type="ECO:0008006" key="4">
    <source>
        <dbReference type="Google" id="ProtNLM"/>
    </source>
</evidence>
<proteinExistence type="predicted"/>
<dbReference type="EMBL" id="BAABIS010000001">
    <property type="protein sequence ID" value="GAA4872434.1"/>
    <property type="molecule type" value="Genomic_DNA"/>
</dbReference>
<evidence type="ECO:0000256" key="1">
    <source>
        <dbReference type="SAM" id="Phobius"/>
    </source>
</evidence>
<dbReference type="Proteomes" id="UP001501752">
    <property type="component" value="Unassembled WGS sequence"/>
</dbReference>
<name>A0ABP9EC77_9ACTN</name>
<feature type="transmembrane region" description="Helical" evidence="1">
    <location>
        <begin position="21"/>
        <end position="43"/>
    </location>
</feature>
<keyword evidence="1" id="KW-0812">Transmembrane</keyword>
<keyword evidence="1" id="KW-1133">Transmembrane helix</keyword>
<keyword evidence="1" id="KW-0472">Membrane</keyword>
<gene>
    <name evidence="2" type="ORF">GCM10023235_59330</name>
</gene>
<reference evidence="3" key="1">
    <citation type="journal article" date="2019" name="Int. J. Syst. Evol. Microbiol.">
        <title>The Global Catalogue of Microorganisms (GCM) 10K type strain sequencing project: providing services to taxonomists for standard genome sequencing and annotation.</title>
        <authorList>
            <consortium name="The Broad Institute Genomics Platform"/>
            <consortium name="The Broad Institute Genome Sequencing Center for Infectious Disease"/>
            <person name="Wu L."/>
            <person name="Ma J."/>
        </authorList>
    </citation>
    <scope>NUCLEOTIDE SEQUENCE [LARGE SCALE GENOMIC DNA]</scope>
    <source>
        <strain evidence="3">JCM 13006</strain>
    </source>
</reference>
<comment type="caution">
    <text evidence="2">The sequence shown here is derived from an EMBL/GenBank/DDBJ whole genome shotgun (WGS) entry which is preliminary data.</text>
</comment>
<accession>A0ABP9EC77</accession>
<protein>
    <recommendedName>
        <fullName evidence="4">Flp pilus-assembly TadG-like N-terminal domain-containing protein</fullName>
    </recommendedName>
</protein>
<evidence type="ECO:0000313" key="2">
    <source>
        <dbReference type="EMBL" id="GAA4872434.1"/>
    </source>
</evidence>
<keyword evidence="3" id="KW-1185">Reference proteome</keyword>
<organism evidence="2 3">
    <name type="scientific">Kitasatospora terrestris</name>
    <dbReference type="NCBI Taxonomy" id="258051"/>
    <lineage>
        <taxon>Bacteria</taxon>
        <taxon>Bacillati</taxon>
        <taxon>Actinomycetota</taxon>
        <taxon>Actinomycetes</taxon>
        <taxon>Kitasatosporales</taxon>
        <taxon>Streptomycetaceae</taxon>
        <taxon>Kitasatospora</taxon>
    </lineage>
</organism>
<dbReference type="RefSeq" id="WP_345699950.1">
    <property type="nucleotide sequence ID" value="NZ_BAABIS010000001.1"/>
</dbReference>